<feature type="compositionally biased region" description="Basic and acidic residues" evidence="1">
    <location>
        <begin position="237"/>
        <end position="258"/>
    </location>
</feature>
<feature type="compositionally biased region" description="Low complexity" evidence="1">
    <location>
        <begin position="655"/>
        <end position="666"/>
    </location>
</feature>
<feature type="compositionally biased region" description="Low complexity" evidence="1">
    <location>
        <begin position="458"/>
        <end position="473"/>
    </location>
</feature>
<dbReference type="AlphaFoldDB" id="A0AAD6SGF7"/>
<evidence type="ECO:0000313" key="3">
    <source>
        <dbReference type="Proteomes" id="UP001218188"/>
    </source>
</evidence>
<gene>
    <name evidence="2" type="ORF">C8F04DRAFT_1268146</name>
</gene>
<comment type="caution">
    <text evidence="2">The sequence shown here is derived from an EMBL/GenBank/DDBJ whole genome shotgun (WGS) entry which is preliminary data.</text>
</comment>
<feature type="compositionally biased region" description="Gly residues" evidence="1">
    <location>
        <begin position="300"/>
        <end position="315"/>
    </location>
</feature>
<feature type="region of interest" description="Disordered" evidence="1">
    <location>
        <begin position="189"/>
        <end position="261"/>
    </location>
</feature>
<dbReference type="Proteomes" id="UP001218188">
    <property type="component" value="Unassembled WGS sequence"/>
</dbReference>
<feature type="compositionally biased region" description="Low complexity" evidence="1">
    <location>
        <begin position="592"/>
        <end position="605"/>
    </location>
</feature>
<feature type="region of interest" description="Disordered" evidence="1">
    <location>
        <begin position="48"/>
        <end position="89"/>
    </location>
</feature>
<proteinExistence type="predicted"/>
<feature type="compositionally biased region" description="Low complexity" evidence="1">
    <location>
        <begin position="545"/>
        <end position="586"/>
    </location>
</feature>
<feature type="region of interest" description="Disordered" evidence="1">
    <location>
        <begin position="501"/>
        <end position="709"/>
    </location>
</feature>
<sequence>MTRAVVVVELRVPRAGRMGGIARTLELGSDSKCVARKTRCTFVKFHRQTAPVGPGHPSSLSASHPQSSSSHPSNSNSSLPHPSLASAHGGLGHLNLSGLGGMPPLSAPLTDAQQQPFLYAQQAASGGVGQFAFPSPQQSQNQGSPVFASNEEQRFAHHPGPGARFGGGAGGSAYGGGGAYGGEYEYADSEHSGHSGHSGGSMSGAGSIGGSRPASSAGGGEYAYLPNGRHHASASLDLHDPRHHSDLQHHPSHPDLHLQQRPPEFSSAFGLMSLDDPNVLAGLSTDGVPFFSHTGRTGLTPGGGLDLGGGGGGGKRMPPVPLAYHYSPPSSSHSHSGTMGSAQHPGQGQTQTPGTREAETRELREFWKAYMRTPLTGPGPHADALGLQTPSASAGAGVGPGGMLGMTPTREIMAGGGGMGGRRYRVASLPSVKTPEGEMDAAPVYPVQHMQGQHLSTQHAHAQQQQQQQQQQAPQGRTMHNADDLRSYEAAVLARKAPELVLRKPARRPTTSAAQPPPPPTVFEFGASGRERGGAAGAGAGAGPGLDASGGSQSSLAGAFGFAGAGYATAPATGNANGTGTGSQPNSPFPGTPTSTTSASASASASEDEGDAPGRPNFKRLPSQALGPMLTKRRRDRTGMETGSGMAHLAPPTPALGTGAAEAGPPSVNAYPDRPMISLRAPPPGGLPQRRARRLSEPVSPTTAAFVTD</sequence>
<feature type="compositionally biased region" description="Low complexity" evidence="1">
    <location>
        <begin position="56"/>
        <end position="89"/>
    </location>
</feature>
<accession>A0AAD6SGF7</accession>
<reference evidence="2" key="1">
    <citation type="submission" date="2023-03" db="EMBL/GenBank/DDBJ databases">
        <title>Massive genome expansion in bonnet fungi (Mycena s.s.) driven by repeated elements and novel gene families across ecological guilds.</title>
        <authorList>
            <consortium name="Lawrence Berkeley National Laboratory"/>
            <person name="Harder C.B."/>
            <person name="Miyauchi S."/>
            <person name="Viragh M."/>
            <person name="Kuo A."/>
            <person name="Thoen E."/>
            <person name="Andreopoulos B."/>
            <person name="Lu D."/>
            <person name="Skrede I."/>
            <person name="Drula E."/>
            <person name="Henrissat B."/>
            <person name="Morin E."/>
            <person name="Kohler A."/>
            <person name="Barry K."/>
            <person name="LaButti K."/>
            <person name="Morin E."/>
            <person name="Salamov A."/>
            <person name="Lipzen A."/>
            <person name="Mereny Z."/>
            <person name="Hegedus B."/>
            <person name="Baldrian P."/>
            <person name="Stursova M."/>
            <person name="Weitz H."/>
            <person name="Taylor A."/>
            <person name="Grigoriev I.V."/>
            <person name="Nagy L.G."/>
            <person name="Martin F."/>
            <person name="Kauserud H."/>
        </authorList>
    </citation>
    <scope>NUCLEOTIDE SEQUENCE</scope>
    <source>
        <strain evidence="2">CBHHK200</strain>
    </source>
</reference>
<organism evidence="2 3">
    <name type="scientific">Mycena alexandri</name>
    <dbReference type="NCBI Taxonomy" id="1745969"/>
    <lineage>
        <taxon>Eukaryota</taxon>
        <taxon>Fungi</taxon>
        <taxon>Dikarya</taxon>
        <taxon>Basidiomycota</taxon>
        <taxon>Agaricomycotina</taxon>
        <taxon>Agaricomycetes</taxon>
        <taxon>Agaricomycetidae</taxon>
        <taxon>Agaricales</taxon>
        <taxon>Marasmiineae</taxon>
        <taxon>Mycenaceae</taxon>
        <taxon>Mycena</taxon>
    </lineage>
</organism>
<name>A0AAD6SGF7_9AGAR</name>
<evidence type="ECO:0000313" key="2">
    <source>
        <dbReference type="EMBL" id="KAJ7026366.1"/>
    </source>
</evidence>
<feature type="compositionally biased region" description="Polar residues" evidence="1">
    <location>
        <begin position="699"/>
        <end position="709"/>
    </location>
</feature>
<feature type="compositionally biased region" description="Gly residues" evidence="1">
    <location>
        <begin position="196"/>
        <end position="209"/>
    </location>
</feature>
<feature type="compositionally biased region" description="Gly residues" evidence="1">
    <location>
        <begin position="534"/>
        <end position="544"/>
    </location>
</feature>
<feature type="region of interest" description="Disordered" evidence="1">
    <location>
        <begin position="294"/>
        <end position="359"/>
    </location>
</feature>
<keyword evidence="3" id="KW-1185">Reference proteome</keyword>
<dbReference type="EMBL" id="JARJCM010000139">
    <property type="protein sequence ID" value="KAJ7026366.1"/>
    <property type="molecule type" value="Genomic_DNA"/>
</dbReference>
<feature type="compositionally biased region" description="Low complexity" evidence="1">
    <location>
        <begin position="324"/>
        <end position="336"/>
    </location>
</feature>
<protein>
    <submittedName>
        <fullName evidence="2">Uncharacterized protein</fullName>
    </submittedName>
</protein>
<feature type="compositionally biased region" description="Low complexity" evidence="1">
    <location>
        <begin position="345"/>
        <end position="355"/>
    </location>
</feature>
<feature type="region of interest" description="Disordered" evidence="1">
    <location>
        <begin position="451"/>
        <end position="481"/>
    </location>
</feature>
<evidence type="ECO:0000256" key="1">
    <source>
        <dbReference type="SAM" id="MobiDB-lite"/>
    </source>
</evidence>